<dbReference type="GO" id="GO:0046052">
    <property type="term" value="P:UTP catabolic process"/>
    <property type="evidence" value="ECO:0007669"/>
    <property type="project" value="TreeGrafter"/>
</dbReference>
<keyword evidence="3" id="KW-1185">Reference proteome</keyword>
<accession>A0A917IT42</accession>
<evidence type="ECO:0000259" key="1">
    <source>
        <dbReference type="Pfam" id="PF03819"/>
    </source>
</evidence>
<comment type="caution">
    <text evidence="2">The sequence shown here is derived from an EMBL/GenBank/DDBJ whole genome shotgun (WGS) entry which is preliminary data.</text>
</comment>
<name>A0A917IT42_9MICC</name>
<proteinExistence type="predicted"/>
<dbReference type="GO" id="GO:0046081">
    <property type="term" value="P:dUTP catabolic process"/>
    <property type="evidence" value="ECO:0007669"/>
    <property type="project" value="TreeGrafter"/>
</dbReference>
<evidence type="ECO:0000313" key="2">
    <source>
        <dbReference type="EMBL" id="GGH62688.1"/>
    </source>
</evidence>
<sequence>MSTPEVTEVGKEFERLVAIMDTLRSPGGCPWDGQQTHQSLVRYLIEESYEVVEAIEAPDGVDRALLREELGDVLLQVVFHSRVAAETAVEEGGFTILEVLRGLNEKLERRHPHVFGDEPVDIEDVNARWEELKKQEKPERTSAFDGIPPHLPALALAEKVVSKAQKNGVELPAAPSLEKPPQTEAELGQALFEMVQRAKAAGLDPERALRTHARNIIEAH</sequence>
<dbReference type="CDD" id="cd11528">
    <property type="entry name" value="NTP-PPase_MazG_Nterm"/>
    <property type="match status" value="1"/>
</dbReference>
<dbReference type="PANTHER" id="PTHR30522">
    <property type="entry name" value="NUCLEOSIDE TRIPHOSPHATE PYROPHOSPHOHYDROLASE"/>
    <property type="match status" value="1"/>
</dbReference>
<dbReference type="GO" id="GO:0046047">
    <property type="term" value="P:TTP catabolic process"/>
    <property type="evidence" value="ECO:0007669"/>
    <property type="project" value="TreeGrafter"/>
</dbReference>
<dbReference type="GO" id="GO:0046076">
    <property type="term" value="P:dTTP catabolic process"/>
    <property type="evidence" value="ECO:0007669"/>
    <property type="project" value="TreeGrafter"/>
</dbReference>
<dbReference type="Gene3D" id="1.10.287.1080">
    <property type="entry name" value="MazG-like"/>
    <property type="match status" value="1"/>
</dbReference>
<dbReference type="Pfam" id="PF03819">
    <property type="entry name" value="MazG"/>
    <property type="match status" value="1"/>
</dbReference>
<dbReference type="FunFam" id="1.10.287.1080:FF:000001">
    <property type="entry name" value="Nucleoside triphosphate pyrophosphohydrolase"/>
    <property type="match status" value="1"/>
</dbReference>
<dbReference type="RefSeq" id="WP_188359579.1">
    <property type="nucleotide sequence ID" value="NZ_BMDC01000002.1"/>
</dbReference>
<feature type="domain" description="NTP pyrophosphohydrolase MazG-like" evidence="1">
    <location>
        <begin position="35"/>
        <end position="115"/>
    </location>
</feature>
<dbReference type="Proteomes" id="UP000600171">
    <property type="component" value="Unassembled WGS sequence"/>
</dbReference>
<dbReference type="SUPFAM" id="SSF101386">
    <property type="entry name" value="all-alpha NTP pyrophosphatases"/>
    <property type="match status" value="1"/>
</dbReference>
<dbReference type="GO" id="GO:0006203">
    <property type="term" value="P:dGTP catabolic process"/>
    <property type="evidence" value="ECO:0007669"/>
    <property type="project" value="TreeGrafter"/>
</dbReference>
<dbReference type="GO" id="GO:0047429">
    <property type="term" value="F:nucleoside triphosphate diphosphatase activity"/>
    <property type="evidence" value="ECO:0007669"/>
    <property type="project" value="TreeGrafter"/>
</dbReference>
<evidence type="ECO:0000313" key="3">
    <source>
        <dbReference type="Proteomes" id="UP000600171"/>
    </source>
</evidence>
<gene>
    <name evidence="2" type="primary">mazG</name>
    <name evidence="2" type="ORF">GCM10007359_13200</name>
</gene>
<dbReference type="GO" id="GO:0046061">
    <property type="term" value="P:dATP catabolic process"/>
    <property type="evidence" value="ECO:0007669"/>
    <property type="project" value="TreeGrafter"/>
</dbReference>
<protein>
    <submittedName>
        <fullName evidence="2">Nucleoside triphosphate pyrophosphohydrolase</fullName>
    </submittedName>
</protein>
<dbReference type="GO" id="GO:0006950">
    <property type="term" value="P:response to stress"/>
    <property type="evidence" value="ECO:0007669"/>
    <property type="project" value="UniProtKB-ARBA"/>
</dbReference>
<dbReference type="EMBL" id="BMDC01000002">
    <property type="protein sequence ID" value="GGH62688.1"/>
    <property type="molecule type" value="Genomic_DNA"/>
</dbReference>
<organism evidence="2 3">
    <name type="scientific">Rothia aerolata</name>
    <dbReference type="NCBI Taxonomy" id="1812262"/>
    <lineage>
        <taxon>Bacteria</taxon>
        <taxon>Bacillati</taxon>
        <taxon>Actinomycetota</taxon>
        <taxon>Actinomycetes</taxon>
        <taxon>Micrococcales</taxon>
        <taxon>Micrococcaceae</taxon>
        <taxon>Rothia</taxon>
    </lineage>
</organism>
<dbReference type="InterPro" id="IPR011551">
    <property type="entry name" value="NTP_PyrPHydrolase_MazG"/>
</dbReference>
<dbReference type="AlphaFoldDB" id="A0A917IT42"/>
<dbReference type="PANTHER" id="PTHR30522:SF0">
    <property type="entry name" value="NUCLEOSIDE TRIPHOSPHATE PYROPHOSPHOHYDROLASE"/>
    <property type="match status" value="1"/>
</dbReference>
<reference evidence="2 3" key="1">
    <citation type="journal article" date="2014" name="Int. J. Syst. Evol. Microbiol.">
        <title>Complete genome sequence of Corynebacterium casei LMG S-19264T (=DSM 44701T), isolated from a smear-ripened cheese.</title>
        <authorList>
            <consortium name="US DOE Joint Genome Institute (JGI-PGF)"/>
            <person name="Walter F."/>
            <person name="Albersmeier A."/>
            <person name="Kalinowski J."/>
            <person name="Ruckert C."/>
        </authorList>
    </citation>
    <scope>NUCLEOTIDE SEQUENCE [LARGE SCALE GENOMIC DNA]</scope>
    <source>
        <strain evidence="2 3">CCM 8669</strain>
    </source>
</reference>
<dbReference type="InterPro" id="IPR004518">
    <property type="entry name" value="MazG-like_dom"/>
</dbReference>
<dbReference type="NCBIfam" id="TIGR00444">
    <property type="entry name" value="mazG"/>
    <property type="match status" value="1"/>
</dbReference>
<dbReference type="InterPro" id="IPR048015">
    <property type="entry name" value="NTP-PPase_MazG-like_N"/>
</dbReference>